<keyword evidence="3" id="KW-1185">Reference proteome</keyword>
<dbReference type="RefSeq" id="YP_009949464.1">
    <property type="nucleotide sequence ID" value="NC_051581.1"/>
</dbReference>
<dbReference type="GeneID" id="60320869"/>
<keyword evidence="1" id="KW-0472">Membrane</keyword>
<gene>
    <name evidence="2" type="primary">5</name>
    <name evidence="2" type="ORF">PBI_BIRDSNEST_5</name>
</gene>
<evidence type="ECO:0000313" key="3">
    <source>
        <dbReference type="Proteomes" id="UP000463946"/>
    </source>
</evidence>
<dbReference type="EMBL" id="MN813686">
    <property type="protein sequence ID" value="QHB37307.1"/>
    <property type="molecule type" value="Genomic_DNA"/>
</dbReference>
<organism evidence="2 3">
    <name type="scientific">Mycobacterium phage BirdsNest</name>
    <dbReference type="NCBI Taxonomy" id="2686231"/>
    <lineage>
        <taxon>Viruses</taxon>
        <taxon>Duplodnaviria</taxon>
        <taxon>Heunggongvirae</taxon>
        <taxon>Uroviricota</taxon>
        <taxon>Caudoviricetes</taxon>
        <taxon>Bclasvirinae</taxon>
        <taxon>Birdsnestvirus</taxon>
        <taxon>Birdsnestvirus birdsnest</taxon>
    </lineage>
</organism>
<keyword evidence="1" id="KW-1133">Transmembrane helix</keyword>
<name>A0A6B9L6L2_9CAUD</name>
<feature type="transmembrane region" description="Helical" evidence="1">
    <location>
        <begin position="6"/>
        <end position="22"/>
    </location>
</feature>
<feature type="transmembrane region" description="Helical" evidence="1">
    <location>
        <begin position="29"/>
        <end position="48"/>
    </location>
</feature>
<evidence type="ECO:0000313" key="2">
    <source>
        <dbReference type="EMBL" id="QHB37307.1"/>
    </source>
</evidence>
<reference evidence="2 3" key="1">
    <citation type="submission" date="2019-12" db="EMBL/GenBank/DDBJ databases">
        <authorList>
            <person name="Lauer M.J."/>
            <person name="Curtus N.L."/>
            <person name="Garlena R.A."/>
            <person name="Russell D.A."/>
            <person name="Pope W.H."/>
            <person name="Jacobs-Sera D."/>
            <person name="Hatfull G.F."/>
        </authorList>
    </citation>
    <scope>NUCLEOTIDE SEQUENCE [LARGE SCALE GENOMIC DNA]</scope>
</reference>
<proteinExistence type="predicted"/>
<evidence type="ECO:0000256" key="1">
    <source>
        <dbReference type="SAM" id="Phobius"/>
    </source>
</evidence>
<keyword evidence="1" id="KW-0812">Transmembrane</keyword>
<dbReference type="Proteomes" id="UP000463946">
    <property type="component" value="Segment"/>
</dbReference>
<sequence length="51" mass="5311">MTGPLWLIIAATLACVGLHFSPRGGVREIIFAVATLACVLTIPAGYLVGAW</sequence>
<protein>
    <submittedName>
        <fullName evidence="2">Uncharacterized protein</fullName>
    </submittedName>
</protein>
<accession>A0A6B9L6L2</accession>
<dbReference type="KEGG" id="vg:60320869"/>